<evidence type="ECO:0000256" key="2">
    <source>
        <dbReference type="ARBA" id="ARBA00005582"/>
    </source>
</evidence>
<organism evidence="18 19">
    <name type="scientific">Methylomonas rapida</name>
    <dbReference type="NCBI Taxonomy" id="2963939"/>
    <lineage>
        <taxon>Bacteria</taxon>
        <taxon>Pseudomonadati</taxon>
        <taxon>Pseudomonadota</taxon>
        <taxon>Gammaproteobacteria</taxon>
        <taxon>Methylococcales</taxon>
        <taxon>Methylococcaceae</taxon>
        <taxon>Methylomonas</taxon>
    </lineage>
</organism>
<keyword evidence="4" id="KW-0235">DNA replication</keyword>
<dbReference type="Pfam" id="PF14815">
    <property type="entry name" value="NUDIX_4"/>
    <property type="match status" value="1"/>
</dbReference>
<dbReference type="CDD" id="cd03425">
    <property type="entry name" value="NUDIX_MutT_NudA_like"/>
    <property type="match status" value="1"/>
</dbReference>
<sequence length="310" mass="33843">MASSGALHVAVGVVRDSDGNILITQRAKHAHQGGLWEFPGGKLEHGEEVLAALRRELREEVGILIDGASPLIKIHHHYPDLEVLLDVWRVDHFSDQACACEGQAMRWVASEDLNRYEFPAANRPIIAAAQLPDRYAILEGRSVDQVLANLSKIIGNGVRLLQLRVKSLPASEILTVYATVFAECQRHGVKLLLNSDLPLFQAEADGIHLSSHALMMANQRPEEYAWVAASCHDFKELKHAQNIGVDFAVLAPILPTPTHPDATPLGWDVMAELIEQVNLPVFALGGLKIEDIQRVLQAGGQGIAGISAFL</sequence>
<keyword evidence="19" id="KW-1185">Reference proteome</keyword>
<dbReference type="SUPFAM" id="SSF51391">
    <property type="entry name" value="Thiamin phosphate synthase"/>
    <property type="match status" value="1"/>
</dbReference>
<comment type="cofactor">
    <cofactor evidence="1">
        <name>Mg(2+)</name>
        <dbReference type="ChEBI" id="CHEBI:18420"/>
    </cofactor>
</comment>
<evidence type="ECO:0000256" key="7">
    <source>
        <dbReference type="ARBA" id="ARBA00022801"/>
    </source>
</evidence>
<reference evidence="18" key="1">
    <citation type="submission" date="2022-11" db="EMBL/GenBank/DDBJ databases">
        <title>Methylomonas rapida sp. nov., Carotenoid-Producing Obligate Methanotrophs with High Growth Characteristics and Biotechnological Potential.</title>
        <authorList>
            <person name="Tikhonova E.N."/>
            <person name="Suleimanov R.Z."/>
            <person name="Miroshnikov K."/>
            <person name="Oshkin I.Y."/>
            <person name="Belova S.E."/>
            <person name="Danilova O.V."/>
            <person name="Ashikhmin A."/>
            <person name="Konopkin A."/>
            <person name="But S.Y."/>
            <person name="Khmelenina V.N."/>
            <person name="Kuznetsov N."/>
            <person name="Pimenov N.V."/>
            <person name="Dedysh S.N."/>
        </authorList>
    </citation>
    <scope>NUCLEOTIDE SEQUENCE</scope>
    <source>
        <strain evidence="18">MP1</strain>
    </source>
</reference>
<gene>
    <name evidence="18" type="ORF">NM686_021220</name>
</gene>
<evidence type="ECO:0000313" key="19">
    <source>
        <dbReference type="Proteomes" id="UP001162780"/>
    </source>
</evidence>
<dbReference type="PANTHER" id="PTHR47707:SF1">
    <property type="entry name" value="NUDIX HYDROLASE FAMILY PROTEIN"/>
    <property type="match status" value="1"/>
</dbReference>
<evidence type="ECO:0000256" key="11">
    <source>
        <dbReference type="ARBA" id="ARBA00036904"/>
    </source>
</evidence>
<dbReference type="Gene3D" id="3.90.79.10">
    <property type="entry name" value="Nucleoside Triphosphate Pyrophosphohydrolase"/>
    <property type="match status" value="1"/>
</dbReference>
<comment type="similarity">
    <text evidence="2">Belongs to the Nudix hydrolase family.</text>
</comment>
<evidence type="ECO:0000313" key="18">
    <source>
        <dbReference type="EMBL" id="WAR44829.1"/>
    </source>
</evidence>
<keyword evidence="3" id="KW-0515">Mutator protein</keyword>
<evidence type="ECO:0000256" key="13">
    <source>
        <dbReference type="ARBA" id="ARBA00040794"/>
    </source>
</evidence>
<dbReference type="SUPFAM" id="SSF55811">
    <property type="entry name" value="Nudix"/>
    <property type="match status" value="1"/>
</dbReference>
<keyword evidence="5" id="KW-0479">Metal-binding</keyword>
<feature type="domain" description="Nudix hydrolase" evidence="17">
    <location>
        <begin position="6"/>
        <end position="132"/>
    </location>
</feature>
<dbReference type="InterPro" id="IPR022998">
    <property type="entry name" value="ThiamineP_synth_TenI"/>
</dbReference>
<dbReference type="InterPro" id="IPR020476">
    <property type="entry name" value="Nudix_hydrolase"/>
</dbReference>
<evidence type="ECO:0000259" key="17">
    <source>
        <dbReference type="PROSITE" id="PS51462"/>
    </source>
</evidence>
<dbReference type="PROSITE" id="PS00893">
    <property type="entry name" value="NUDIX_BOX"/>
    <property type="match status" value="1"/>
</dbReference>
<dbReference type="Proteomes" id="UP001162780">
    <property type="component" value="Chromosome"/>
</dbReference>
<evidence type="ECO:0000256" key="9">
    <source>
        <dbReference type="ARBA" id="ARBA00023204"/>
    </source>
</evidence>
<dbReference type="CDD" id="cd00564">
    <property type="entry name" value="TMP_TenI"/>
    <property type="match status" value="1"/>
</dbReference>
<dbReference type="InterPro" id="IPR015797">
    <property type="entry name" value="NUDIX_hydrolase-like_dom_sf"/>
</dbReference>
<evidence type="ECO:0000256" key="14">
    <source>
        <dbReference type="ARBA" id="ARBA00041592"/>
    </source>
</evidence>
<evidence type="ECO:0000256" key="1">
    <source>
        <dbReference type="ARBA" id="ARBA00001946"/>
    </source>
</evidence>
<dbReference type="EMBL" id="CP113517">
    <property type="protein sequence ID" value="WAR44829.1"/>
    <property type="molecule type" value="Genomic_DNA"/>
</dbReference>
<evidence type="ECO:0000256" key="5">
    <source>
        <dbReference type="ARBA" id="ARBA00022723"/>
    </source>
</evidence>
<dbReference type="InterPro" id="IPR000086">
    <property type="entry name" value="NUDIX_hydrolase_dom"/>
</dbReference>
<evidence type="ECO:0000256" key="6">
    <source>
        <dbReference type="ARBA" id="ARBA00022763"/>
    </source>
</evidence>
<evidence type="ECO:0000256" key="16">
    <source>
        <dbReference type="ARBA" id="ARBA00042798"/>
    </source>
</evidence>
<proteinExistence type="inferred from homology"/>
<dbReference type="InterPro" id="IPR003561">
    <property type="entry name" value="Mutator_MutT"/>
</dbReference>
<dbReference type="EC" id="3.6.1.55" evidence="12"/>
<evidence type="ECO:0000256" key="4">
    <source>
        <dbReference type="ARBA" id="ARBA00022705"/>
    </source>
</evidence>
<dbReference type="InterPro" id="IPR020084">
    <property type="entry name" value="NUDIX_hydrolase_CS"/>
</dbReference>
<dbReference type="Gene3D" id="3.20.20.70">
    <property type="entry name" value="Aldolase class I"/>
    <property type="match status" value="1"/>
</dbReference>
<keyword evidence="7 18" id="KW-0378">Hydrolase</keyword>
<evidence type="ECO:0000256" key="8">
    <source>
        <dbReference type="ARBA" id="ARBA00022842"/>
    </source>
</evidence>
<dbReference type="NCBIfam" id="NF006530">
    <property type="entry name" value="PRK08999.1"/>
    <property type="match status" value="1"/>
</dbReference>
<protein>
    <recommendedName>
        <fullName evidence="13">8-oxo-dGTP diphosphatase</fullName>
        <ecNumber evidence="12">3.6.1.55</ecNumber>
    </recommendedName>
    <alternativeName>
        <fullName evidence="16">7,8-dihydro-8-oxoguanine-triphosphatase</fullName>
    </alternativeName>
    <alternativeName>
        <fullName evidence="15">Mutator protein MutT</fullName>
    </alternativeName>
    <alternativeName>
        <fullName evidence="14">dGTP pyrophosphohydrolase</fullName>
    </alternativeName>
</protein>
<keyword evidence="9" id="KW-0234">DNA repair</keyword>
<comment type="catalytic activity">
    <reaction evidence="10">
        <text>8-oxo-dGTP + H2O = 8-oxo-dGMP + diphosphate + H(+)</text>
        <dbReference type="Rhea" id="RHEA:31575"/>
        <dbReference type="ChEBI" id="CHEBI:15377"/>
        <dbReference type="ChEBI" id="CHEBI:15378"/>
        <dbReference type="ChEBI" id="CHEBI:33019"/>
        <dbReference type="ChEBI" id="CHEBI:63224"/>
        <dbReference type="ChEBI" id="CHEBI:77896"/>
        <dbReference type="EC" id="3.6.1.55"/>
    </reaction>
</comment>
<dbReference type="InterPro" id="IPR047127">
    <property type="entry name" value="MutT-like"/>
</dbReference>
<evidence type="ECO:0000256" key="3">
    <source>
        <dbReference type="ARBA" id="ARBA00022457"/>
    </source>
</evidence>
<dbReference type="PRINTS" id="PR00502">
    <property type="entry name" value="NUDIXFAMILY"/>
</dbReference>
<dbReference type="InterPro" id="IPR029119">
    <property type="entry name" value="MutY_C"/>
</dbReference>
<dbReference type="GO" id="GO:0016787">
    <property type="term" value="F:hydrolase activity"/>
    <property type="evidence" value="ECO:0007669"/>
    <property type="project" value="UniProtKB-KW"/>
</dbReference>
<dbReference type="Pfam" id="PF02581">
    <property type="entry name" value="TMP-TENI"/>
    <property type="match status" value="1"/>
</dbReference>
<dbReference type="PROSITE" id="PS51462">
    <property type="entry name" value="NUDIX"/>
    <property type="match status" value="1"/>
</dbReference>
<evidence type="ECO:0000256" key="12">
    <source>
        <dbReference type="ARBA" id="ARBA00038905"/>
    </source>
</evidence>
<dbReference type="RefSeq" id="WP_255189799.1">
    <property type="nucleotide sequence ID" value="NZ_CP113517.1"/>
</dbReference>
<dbReference type="InterPro" id="IPR013785">
    <property type="entry name" value="Aldolase_TIM"/>
</dbReference>
<evidence type="ECO:0000256" key="15">
    <source>
        <dbReference type="ARBA" id="ARBA00041979"/>
    </source>
</evidence>
<name>A0ABY7GHW0_9GAMM</name>
<dbReference type="PANTHER" id="PTHR47707">
    <property type="entry name" value="8-OXO-DGTP DIPHOSPHATASE"/>
    <property type="match status" value="1"/>
</dbReference>
<comment type="catalytic activity">
    <reaction evidence="11">
        <text>8-oxo-GTP + H2O = 8-oxo-GMP + diphosphate + H(+)</text>
        <dbReference type="Rhea" id="RHEA:67616"/>
        <dbReference type="ChEBI" id="CHEBI:15377"/>
        <dbReference type="ChEBI" id="CHEBI:15378"/>
        <dbReference type="ChEBI" id="CHEBI:33019"/>
        <dbReference type="ChEBI" id="CHEBI:143553"/>
        <dbReference type="ChEBI" id="CHEBI:145694"/>
    </reaction>
</comment>
<accession>A0ABY7GHW0</accession>
<evidence type="ECO:0000256" key="10">
    <source>
        <dbReference type="ARBA" id="ARBA00035861"/>
    </source>
</evidence>
<dbReference type="NCBIfam" id="TIGR00586">
    <property type="entry name" value="mutt"/>
    <property type="match status" value="1"/>
</dbReference>
<dbReference type="InterPro" id="IPR036206">
    <property type="entry name" value="ThiamineP_synth_sf"/>
</dbReference>
<keyword evidence="6" id="KW-0227">DNA damage</keyword>
<keyword evidence="8" id="KW-0460">Magnesium</keyword>